<reference evidence="2 3" key="1">
    <citation type="submission" date="2016-04" db="EMBL/GenBank/DDBJ databases">
        <title>Complete genome sequence of Dokdonella koreensis DS-123T.</title>
        <authorList>
            <person name="Kim J.F."/>
            <person name="Lee H."/>
            <person name="Kwak M.-J."/>
        </authorList>
    </citation>
    <scope>NUCLEOTIDE SEQUENCE [LARGE SCALE GENOMIC DNA]</scope>
    <source>
        <strain evidence="2 3">DS-123</strain>
    </source>
</reference>
<sequence>MVVVVVMVRRANMGRVDPIDAGLSSAQRPFRRRPAPPHADESGTGFG</sequence>
<gene>
    <name evidence="2" type="ORF">I596_2410</name>
</gene>
<evidence type="ECO:0000256" key="1">
    <source>
        <dbReference type="SAM" id="MobiDB-lite"/>
    </source>
</evidence>
<dbReference type="STRING" id="1300342.I596_2410"/>
<dbReference type="EMBL" id="CP015249">
    <property type="protein sequence ID" value="ANB18418.1"/>
    <property type="molecule type" value="Genomic_DNA"/>
</dbReference>
<protein>
    <submittedName>
        <fullName evidence="2">Uncharacterized protein</fullName>
    </submittedName>
</protein>
<dbReference type="AlphaFoldDB" id="A0A160DV67"/>
<dbReference type="Proteomes" id="UP000076830">
    <property type="component" value="Chromosome"/>
</dbReference>
<evidence type="ECO:0000313" key="2">
    <source>
        <dbReference type="EMBL" id="ANB18418.1"/>
    </source>
</evidence>
<name>A0A160DV67_9GAMM</name>
<dbReference type="KEGG" id="dko:I596_2410"/>
<evidence type="ECO:0000313" key="3">
    <source>
        <dbReference type="Proteomes" id="UP000076830"/>
    </source>
</evidence>
<organism evidence="2 3">
    <name type="scientific">Dokdonella koreensis DS-123</name>
    <dbReference type="NCBI Taxonomy" id="1300342"/>
    <lineage>
        <taxon>Bacteria</taxon>
        <taxon>Pseudomonadati</taxon>
        <taxon>Pseudomonadota</taxon>
        <taxon>Gammaproteobacteria</taxon>
        <taxon>Lysobacterales</taxon>
        <taxon>Rhodanobacteraceae</taxon>
        <taxon>Dokdonella</taxon>
    </lineage>
</organism>
<proteinExistence type="predicted"/>
<accession>A0A160DV67</accession>
<feature type="region of interest" description="Disordered" evidence="1">
    <location>
        <begin position="19"/>
        <end position="47"/>
    </location>
</feature>
<keyword evidence="3" id="KW-1185">Reference proteome</keyword>